<comment type="caution">
    <text evidence="3">The sequence shown here is derived from an EMBL/GenBank/DDBJ whole genome shotgun (WGS) entry which is preliminary data.</text>
</comment>
<dbReference type="SUPFAM" id="SSF54534">
    <property type="entry name" value="FKBP-like"/>
    <property type="match status" value="1"/>
</dbReference>
<dbReference type="EMBL" id="MU154719">
    <property type="protein sequence ID" value="KAF9488321.1"/>
    <property type="molecule type" value="Genomic_DNA"/>
</dbReference>
<dbReference type="OrthoDB" id="3089622at2759"/>
<keyword evidence="4" id="KW-1185">Reference proteome</keyword>
<gene>
    <name evidence="2" type="ORF">BDN71DRAFT_1513161</name>
    <name evidence="3" type="ORF">BDN71DRAFT_1513163</name>
</gene>
<reference evidence="3" key="1">
    <citation type="submission" date="2020-11" db="EMBL/GenBank/DDBJ databases">
        <authorList>
            <consortium name="DOE Joint Genome Institute"/>
            <person name="Ahrendt S."/>
            <person name="Riley R."/>
            <person name="Andreopoulos W."/>
            <person name="Labutti K."/>
            <person name="Pangilinan J."/>
            <person name="Ruiz-Duenas F.J."/>
            <person name="Barrasa J.M."/>
            <person name="Sanchez-Garcia M."/>
            <person name="Camarero S."/>
            <person name="Miyauchi S."/>
            <person name="Serrano A."/>
            <person name="Linde D."/>
            <person name="Babiker R."/>
            <person name="Drula E."/>
            <person name="Ayuso-Fernandez I."/>
            <person name="Pacheco R."/>
            <person name="Padilla G."/>
            <person name="Ferreira P."/>
            <person name="Barriuso J."/>
            <person name="Kellner H."/>
            <person name="Castanera R."/>
            <person name="Alfaro M."/>
            <person name="Ramirez L."/>
            <person name="Pisabarro A.G."/>
            <person name="Kuo A."/>
            <person name="Tritt A."/>
            <person name="Lipzen A."/>
            <person name="He G."/>
            <person name="Yan M."/>
            <person name="Ng V."/>
            <person name="Cullen D."/>
            <person name="Martin F."/>
            <person name="Rosso M.-N."/>
            <person name="Henrissat B."/>
            <person name="Hibbett D."/>
            <person name="Martinez A.T."/>
            <person name="Grigoriev I.V."/>
        </authorList>
    </citation>
    <scope>NUCLEOTIDE SEQUENCE</scope>
    <source>
        <strain evidence="3">ATCC 90797</strain>
    </source>
</reference>
<evidence type="ECO:0000313" key="3">
    <source>
        <dbReference type="EMBL" id="KAF9488323.1"/>
    </source>
</evidence>
<dbReference type="Proteomes" id="UP000807025">
    <property type="component" value="Unassembled WGS sequence"/>
</dbReference>
<accession>A0A9P5ZJP0</accession>
<evidence type="ECO:0000313" key="4">
    <source>
        <dbReference type="Proteomes" id="UP000807025"/>
    </source>
</evidence>
<proteinExistence type="predicted"/>
<evidence type="ECO:0000256" key="1">
    <source>
        <dbReference type="SAM" id="MobiDB-lite"/>
    </source>
</evidence>
<feature type="compositionally biased region" description="Pro residues" evidence="1">
    <location>
        <begin position="89"/>
        <end position="100"/>
    </location>
</feature>
<sequence>MDASFAYGVHRLSVWQVSSVAHIRTIADENTDEVAGLGFTFERTKQVDDTADIQEQECAEPMSSSPVKTGGPIKLETPQSPQMQTKPPTSHPPTAVPEPANPKKRVIANADLPESPKRHKKEKVKEAHADAPKPEDKPEGTSLVIQHGDEVDVQYVLSVQNKDGTYTIRSEVLTPTTVKIGDKAALFGLTSHLEGMRGGGMHKLFVPSGVLKEEGKRSQKAWLLKVRASMKVNRVA</sequence>
<organism evidence="3 4">
    <name type="scientific">Pleurotus eryngii</name>
    <name type="common">Boletus of the steppes</name>
    <dbReference type="NCBI Taxonomy" id="5323"/>
    <lineage>
        <taxon>Eukaryota</taxon>
        <taxon>Fungi</taxon>
        <taxon>Dikarya</taxon>
        <taxon>Basidiomycota</taxon>
        <taxon>Agaricomycotina</taxon>
        <taxon>Agaricomycetes</taxon>
        <taxon>Agaricomycetidae</taxon>
        <taxon>Agaricales</taxon>
        <taxon>Pleurotineae</taxon>
        <taxon>Pleurotaceae</taxon>
        <taxon>Pleurotus</taxon>
    </lineage>
</organism>
<feature type="compositionally biased region" description="Basic and acidic residues" evidence="1">
    <location>
        <begin position="123"/>
        <end position="139"/>
    </location>
</feature>
<feature type="region of interest" description="Disordered" evidence="1">
    <location>
        <begin position="56"/>
        <end position="141"/>
    </location>
</feature>
<dbReference type="EMBL" id="MU154719">
    <property type="protein sequence ID" value="KAF9488323.1"/>
    <property type="molecule type" value="Genomic_DNA"/>
</dbReference>
<dbReference type="AlphaFoldDB" id="A0A9P5ZJP0"/>
<dbReference type="InterPro" id="IPR046357">
    <property type="entry name" value="PPIase_dom_sf"/>
</dbReference>
<name>A0A9P5ZJP0_PLEER</name>
<dbReference type="Gene3D" id="3.10.50.40">
    <property type="match status" value="1"/>
</dbReference>
<feature type="compositionally biased region" description="Polar residues" evidence="1">
    <location>
        <begin position="77"/>
        <end position="88"/>
    </location>
</feature>
<dbReference type="GO" id="GO:0003755">
    <property type="term" value="F:peptidyl-prolyl cis-trans isomerase activity"/>
    <property type="evidence" value="ECO:0007669"/>
    <property type="project" value="InterPro"/>
</dbReference>
<evidence type="ECO:0000313" key="2">
    <source>
        <dbReference type="EMBL" id="KAF9488321.1"/>
    </source>
</evidence>
<protein>
    <submittedName>
        <fullName evidence="3">Uncharacterized protein</fullName>
    </submittedName>
</protein>